<dbReference type="KEGG" id="ovi:T265_01102"/>
<keyword evidence="3 4" id="KW-0648">Protein biosynthesis</keyword>
<dbReference type="GO" id="GO:0005853">
    <property type="term" value="C:eukaryotic translation elongation factor 1 complex"/>
    <property type="evidence" value="ECO:0007669"/>
    <property type="project" value="InterPro"/>
</dbReference>
<dbReference type="FunFam" id="3.30.70.60:FF:000001">
    <property type="entry name" value="Elongation factor 1-beta 1 like"/>
    <property type="match status" value="1"/>
</dbReference>
<evidence type="ECO:0000256" key="2">
    <source>
        <dbReference type="ARBA" id="ARBA00022768"/>
    </source>
</evidence>
<dbReference type="EMBL" id="KL596629">
    <property type="protein sequence ID" value="KER33022.1"/>
    <property type="molecule type" value="Genomic_DNA"/>
</dbReference>
<dbReference type="InterPro" id="IPR014717">
    <property type="entry name" value="Transl_elong_EF1B/ribsomal_bS6"/>
</dbReference>
<dbReference type="GO" id="GO:0005829">
    <property type="term" value="C:cytosol"/>
    <property type="evidence" value="ECO:0007669"/>
    <property type="project" value="TreeGrafter"/>
</dbReference>
<dbReference type="OrthoDB" id="331763at2759"/>
<dbReference type="PANTHER" id="PTHR11595">
    <property type="entry name" value="EF-HAND AND COILED-COIL DOMAIN-CONTAINING FAMILY MEMBER"/>
    <property type="match status" value="1"/>
</dbReference>
<keyword evidence="9" id="KW-1185">Reference proteome</keyword>
<dbReference type="InterPro" id="IPR036219">
    <property type="entry name" value="eEF-1beta-like_sf"/>
</dbReference>
<name>A0A075A415_OPIVI</name>
<keyword evidence="2 4" id="KW-0251">Elongation factor</keyword>
<dbReference type="InterPro" id="IPR001326">
    <property type="entry name" value="Transl_elong_EF1B_B/D_CS"/>
</dbReference>
<dbReference type="RefSeq" id="XP_009163309.1">
    <property type="nucleotide sequence ID" value="XM_009165045.1"/>
</dbReference>
<feature type="domain" description="Translation elongation factor EF1B beta/delta subunit guanine nucleotide exchange" evidence="6">
    <location>
        <begin position="162"/>
        <end position="248"/>
    </location>
</feature>
<dbReference type="PROSITE" id="PS00825">
    <property type="entry name" value="EF1BD_2"/>
    <property type="match status" value="1"/>
</dbReference>
<dbReference type="GO" id="GO:0003746">
    <property type="term" value="F:translation elongation factor activity"/>
    <property type="evidence" value="ECO:0007669"/>
    <property type="project" value="UniProtKB-KW"/>
</dbReference>
<protein>
    <recommendedName>
        <fullName evidence="10">EF-1 guanine nucleotide exchange domain protein</fullName>
    </recommendedName>
</protein>
<dbReference type="GO" id="GO:0005085">
    <property type="term" value="F:guanyl-nucleotide exchange factor activity"/>
    <property type="evidence" value="ECO:0007669"/>
    <property type="project" value="TreeGrafter"/>
</dbReference>
<dbReference type="SMART" id="SM00888">
    <property type="entry name" value="EF1_GNE"/>
    <property type="match status" value="1"/>
</dbReference>
<dbReference type="Gene3D" id="3.30.70.60">
    <property type="match status" value="1"/>
</dbReference>
<evidence type="ECO:0000313" key="8">
    <source>
        <dbReference type="EMBL" id="KER33022.1"/>
    </source>
</evidence>
<dbReference type="CDD" id="cd00292">
    <property type="entry name" value="EF1B"/>
    <property type="match status" value="1"/>
</dbReference>
<feature type="domain" description="Elongation factor 1 beta central acidic region eukaryote" evidence="7">
    <location>
        <begin position="127"/>
        <end position="153"/>
    </location>
</feature>
<sequence length="289" mass="31881">MAAALCDSSACVQFPEYPKIECDYVSYLSSAKQDVSLDMQKASSYLAQEIQKAREHIKSSLDKQKNLIRALDTSRIDELEKTVNSLITRISELEVQLGKMRELDQMVLDRTAPAAKPAGDGGEEGGLFDSDDEEDPEAERIRAERLAEYEAKKATKPAVVAKSNIIFDVKPWGDDTDLVEMERLVRSIQADGLIWGSSKLVPVGYGIKKLQISCVVEDDKVGTDFLEEAMTEFEDYVQSVDVVAFNKVLEQPGNILALVLPSGGTAARHRKGATTGRYILSGWRLSCPT</sequence>
<evidence type="ECO:0000256" key="1">
    <source>
        <dbReference type="ARBA" id="ARBA00007411"/>
    </source>
</evidence>
<evidence type="ECO:0000256" key="3">
    <source>
        <dbReference type="ARBA" id="ARBA00022917"/>
    </source>
</evidence>
<reference evidence="8 9" key="1">
    <citation type="submission" date="2013-11" db="EMBL/GenBank/DDBJ databases">
        <title>Opisthorchis viverrini - life in the bile duct.</title>
        <authorList>
            <person name="Young N.D."/>
            <person name="Nagarajan N."/>
            <person name="Lin S.J."/>
            <person name="Korhonen P.K."/>
            <person name="Jex A.R."/>
            <person name="Hall R.S."/>
            <person name="Safavi-Hemami H."/>
            <person name="Kaewkong W."/>
            <person name="Bertrand D."/>
            <person name="Gao S."/>
            <person name="Seet Q."/>
            <person name="Wongkham S."/>
            <person name="Teh B.T."/>
            <person name="Wongkham C."/>
            <person name="Intapan P.M."/>
            <person name="Maleewong W."/>
            <person name="Yang X."/>
            <person name="Hu M."/>
            <person name="Wang Z."/>
            <person name="Hofmann A."/>
            <person name="Sternberg P.W."/>
            <person name="Tan P."/>
            <person name="Wang J."/>
            <person name="Gasser R.B."/>
        </authorList>
    </citation>
    <scope>NUCLEOTIDE SEQUENCE [LARGE SCALE GENOMIC DNA]</scope>
</reference>
<evidence type="ECO:0000313" key="9">
    <source>
        <dbReference type="Proteomes" id="UP000054324"/>
    </source>
</evidence>
<dbReference type="InterPro" id="IPR049720">
    <property type="entry name" value="EF1B_bsu/dsu"/>
</dbReference>
<dbReference type="STRING" id="6198.A0A075A415"/>
<evidence type="ECO:0000259" key="6">
    <source>
        <dbReference type="SMART" id="SM00888"/>
    </source>
</evidence>
<evidence type="ECO:0008006" key="10">
    <source>
        <dbReference type="Google" id="ProtNLM"/>
    </source>
</evidence>
<evidence type="ECO:0000259" key="7">
    <source>
        <dbReference type="SMART" id="SM01182"/>
    </source>
</evidence>
<dbReference type="SUPFAM" id="SSF54984">
    <property type="entry name" value="eEF-1beta-like"/>
    <property type="match status" value="1"/>
</dbReference>
<proteinExistence type="inferred from homology"/>
<dbReference type="Pfam" id="PF10587">
    <property type="entry name" value="EF-1_beta_acid"/>
    <property type="match status" value="1"/>
</dbReference>
<gene>
    <name evidence="8" type="ORF">T265_01102</name>
</gene>
<feature type="region of interest" description="Disordered" evidence="5">
    <location>
        <begin position="112"/>
        <end position="139"/>
    </location>
</feature>
<dbReference type="PANTHER" id="PTHR11595:SF21">
    <property type="entry name" value="ELONGATION FACTOR 1-BETA"/>
    <property type="match status" value="1"/>
</dbReference>
<evidence type="ECO:0000256" key="4">
    <source>
        <dbReference type="RuleBase" id="RU003791"/>
    </source>
</evidence>
<dbReference type="CTD" id="20315290"/>
<dbReference type="GeneID" id="20315290"/>
<dbReference type="Pfam" id="PF00736">
    <property type="entry name" value="EF1_GNE"/>
    <property type="match status" value="1"/>
</dbReference>
<dbReference type="AlphaFoldDB" id="A0A075A415"/>
<dbReference type="Proteomes" id="UP000054324">
    <property type="component" value="Unassembled WGS sequence"/>
</dbReference>
<comment type="similarity">
    <text evidence="1 4">Belongs to the EF-1-beta/EF-1-delta family.</text>
</comment>
<dbReference type="InterPro" id="IPR014038">
    <property type="entry name" value="EF1B_bsu/dsu_GNE"/>
</dbReference>
<organism evidence="8 9">
    <name type="scientific">Opisthorchis viverrini</name>
    <name type="common">Southeast Asian liver fluke</name>
    <dbReference type="NCBI Taxonomy" id="6198"/>
    <lineage>
        <taxon>Eukaryota</taxon>
        <taxon>Metazoa</taxon>
        <taxon>Spiralia</taxon>
        <taxon>Lophotrochozoa</taxon>
        <taxon>Platyhelminthes</taxon>
        <taxon>Trematoda</taxon>
        <taxon>Digenea</taxon>
        <taxon>Opisthorchiida</taxon>
        <taxon>Opisthorchiata</taxon>
        <taxon>Opisthorchiidae</taxon>
        <taxon>Opisthorchis</taxon>
    </lineage>
</organism>
<accession>A0A075A415</accession>
<dbReference type="InterPro" id="IPR018940">
    <property type="entry name" value="EF-1_beta_acid_region_euk"/>
</dbReference>
<evidence type="ECO:0000256" key="5">
    <source>
        <dbReference type="SAM" id="MobiDB-lite"/>
    </source>
</evidence>
<dbReference type="SMART" id="SM01182">
    <property type="entry name" value="EF-1_beta_acid"/>
    <property type="match status" value="1"/>
</dbReference>